<feature type="domain" description="Glycoamylase-like" evidence="1">
    <location>
        <begin position="200"/>
        <end position="413"/>
    </location>
</feature>
<organism evidence="2 3">
    <name type="scientific">Inquilinus ginsengisoli</name>
    <dbReference type="NCBI Taxonomy" id="363840"/>
    <lineage>
        <taxon>Bacteria</taxon>
        <taxon>Pseudomonadati</taxon>
        <taxon>Pseudomonadota</taxon>
        <taxon>Alphaproteobacteria</taxon>
        <taxon>Rhodospirillales</taxon>
        <taxon>Rhodospirillaceae</taxon>
        <taxon>Inquilinus</taxon>
    </lineage>
</organism>
<dbReference type="Gene3D" id="1.50.10.140">
    <property type="match status" value="1"/>
</dbReference>
<sequence>MTKRPAAPTRRASSKKSGAAALSDDALLDLVQRQTFQFFWDAAHPVSGMIPDRTDRAGKPPNNWVTTGGSGFGVMAIIVAAERGWIERVAAVERLMVIIRHLEHTTSHHGVFPHFLDGSTGATVSFSRKDDGGDLVETAFLFQGLLCARAYFDRDAANETELRNHITWLWNETEWNWYTRGGLNVLFWHWGANNGWGMGHEIRGWNECLITYILAASSPRYAIDAEVYHKGWAMGRYFLSQRTYYDIELPLGMPYGGPLFFTHYSFLGLDPRGLKDQYADYWEQNRRHTLINYEHCVRNPNHFKGYGPDCWGLTASDNPTGYSAHAPDNDIGVISPTAALSAMPYAPEQSMRALRHFYETLGDKIWDRFGFVDAFSEQAGWAADTYLAIDQGPIVAMIENHRSGLLWKLFMGIPDVQQGLRKLGFESPHLGGG</sequence>
<protein>
    <recommendedName>
        <fullName evidence="1">Glycoamylase-like domain-containing protein</fullName>
    </recommendedName>
</protein>
<proteinExistence type="predicted"/>
<evidence type="ECO:0000313" key="3">
    <source>
        <dbReference type="Proteomes" id="UP001262410"/>
    </source>
</evidence>
<keyword evidence="3" id="KW-1185">Reference proteome</keyword>
<evidence type="ECO:0000259" key="1">
    <source>
        <dbReference type="Pfam" id="PF10091"/>
    </source>
</evidence>
<dbReference type="InterPro" id="IPR019282">
    <property type="entry name" value="Glycoamylase-like_cons_dom"/>
</dbReference>
<evidence type="ECO:0000313" key="2">
    <source>
        <dbReference type="EMBL" id="MDR6292903.1"/>
    </source>
</evidence>
<comment type="caution">
    <text evidence="2">The sequence shown here is derived from an EMBL/GenBank/DDBJ whole genome shotgun (WGS) entry which is preliminary data.</text>
</comment>
<dbReference type="EMBL" id="JAVDPW010000010">
    <property type="protein sequence ID" value="MDR6292903.1"/>
    <property type="molecule type" value="Genomic_DNA"/>
</dbReference>
<dbReference type="Pfam" id="PF10091">
    <property type="entry name" value="Glycoamylase"/>
    <property type="match status" value="1"/>
</dbReference>
<dbReference type="InterPro" id="IPR016883">
    <property type="entry name" value="UCP028431"/>
</dbReference>
<name>A0ABU1JWB1_9PROT</name>
<accession>A0ABU1JWB1</accession>
<dbReference type="RefSeq" id="WP_309799410.1">
    <property type="nucleotide sequence ID" value="NZ_JAVDPW010000010.1"/>
</dbReference>
<dbReference type="PIRSF" id="PIRSF028431">
    <property type="entry name" value="UCP028431"/>
    <property type="match status" value="1"/>
</dbReference>
<reference evidence="2 3" key="1">
    <citation type="submission" date="2023-07" db="EMBL/GenBank/DDBJ databases">
        <title>Sorghum-associated microbial communities from plants grown in Nebraska, USA.</title>
        <authorList>
            <person name="Schachtman D."/>
        </authorList>
    </citation>
    <scope>NUCLEOTIDE SEQUENCE [LARGE SCALE GENOMIC DNA]</scope>
    <source>
        <strain evidence="2 3">584</strain>
    </source>
</reference>
<gene>
    <name evidence="2" type="ORF">E9232_005448</name>
</gene>
<dbReference type="Proteomes" id="UP001262410">
    <property type="component" value="Unassembled WGS sequence"/>
</dbReference>